<dbReference type="PANTHER" id="PTHR11060">
    <property type="entry name" value="PROTEIN MEMO1"/>
    <property type="match status" value="1"/>
</dbReference>
<dbReference type="Pfam" id="PF01875">
    <property type="entry name" value="Memo"/>
    <property type="match status" value="1"/>
</dbReference>
<dbReference type="CDD" id="cd07361">
    <property type="entry name" value="MEMO_like"/>
    <property type="match status" value="1"/>
</dbReference>
<gene>
    <name evidence="2" type="ORF">ESCO_000229</name>
</gene>
<comment type="similarity">
    <text evidence="1">Belongs to the MEMO1 family.</text>
</comment>
<dbReference type="PANTHER" id="PTHR11060:SF0">
    <property type="entry name" value="PROTEIN MEMO1"/>
    <property type="match status" value="1"/>
</dbReference>
<dbReference type="AlphaFoldDB" id="A0A0M8MSM5"/>
<proteinExistence type="inferred from homology"/>
<dbReference type="InterPro" id="IPR002737">
    <property type="entry name" value="MEMO1_fam"/>
</dbReference>
<dbReference type="NCBIfam" id="TIGR04336">
    <property type="entry name" value="AmmeMemoSam_B"/>
    <property type="match status" value="1"/>
</dbReference>
<evidence type="ECO:0000313" key="2">
    <source>
        <dbReference type="EMBL" id="KOS18546.1"/>
    </source>
</evidence>
<accession>A0A0M8MSM5</accession>
<dbReference type="Gene3D" id="3.40.830.10">
    <property type="entry name" value="LigB-like"/>
    <property type="match status" value="1"/>
</dbReference>
<protein>
    <submittedName>
        <fullName evidence="2">Protein MEMO1-like protein</fullName>
    </submittedName>
</protein>
<evidence type="ECO:0000256" key="1">
    <source>
        <dbReference type="ARBA" id="ARBA00006315"/>
    </source>
</evidence>
<dbReference type="HAMAP" id="MF_00055">
    <property type="entry name" value="MEMO1"/>
    <property type="match status" value="1"/>
</dbReference>
<evidence type="ECO:0000313" key="3">
    <source>
        <dbReference type="Proteomes" id="UP000053831"/>
    </source>
</evidence>
<dbReference type="Proteomes" id="UP000053831">
    <property type="component" value="Unassembled WGS sequence"/>
</dbReference>
<dbReference type="STRING" id="150374.A0A0M8MSM5"/>
<dbReference type="OrthoDB" id="417112at2759"/>
<organism evidence="2 3">
    <name type="scientific">Escovopsis weberi</name>
    <dbReference type="NCBI Taxonomy" id="150374"/>
    <lineage>
        <taxon>Eukaryota</taxon>
        <taxon>Fungi</taxon>
        <taxon>Dikarya</taxon>
        <taxon>Ascomycota</taxon>
        <taxon>Pezizomycotina</taxon>
        <taxon>Sordariomycetes</taxon>
        <taxon>Hypocreomycetidae</taxon>
        <taxon>Hypocreales</taxon>
        <taxon>Hypocreaceae</taxon>
        <taxon>Escovopsis</taxon>
    </lineage>
</organism>
<comment type="caution">
    <text evidence="2">The sequence shown here is derived from an EMBL/GenBank/DDBJ whole genome shotgun (WGS) entry which is preliminary data.</text>
</comment>
<name>A0A0M8MSM5_ESCWE</name>
<sequence length="332" mass="36929">MGAYPDGYLDMRPARKAGSVGDRAGDRGWYNENAAELSAQLDDFLANVPDTIDGSSLPVPGARVIIAPYSGQTAAWAYSCLDLSNVKRVFILGPSHHADFEGCRVTQYSAWATPCGALTVDQEVLRELREEGGLFAMDPDDDAEEHSLELHAPYVYKRCEQSFGSPGSFPKIAPIIVGRTGSAAQQDYGRLLLPYLKDPENAFVISSDFCHWGSWFSFMPYSRERDLHNPRHLTRHDRRPSGPPIHEYIEAMDKHAMDAVESGSQDAFTESIRLTRNTVCGRYPIGIAMAALELYSREVKESRFKVIQYDRSEMVTLPSQTSVSYVSAYAVL</sequence>
<reference evidence="2 3" key="1">
    <citation type="submission" date="2015-07" db="EMBL/GenBank/DDBJ databases">
        <title>The genome of the fungus Escovopsis weberi, a specialized disease agent of ant agriculture.</title>
        <authorList>
            <person name="de Man T.J."/>
            <person name="Stajich J.E."/>
            <person name="Kubicek C.P."/>
            <person name="Chenthamara K."/>
            <person name="Atanasova L."/>
            <person name="Druzhinina I.S."/>
            <person name="Birnbaum S."/>
            <person name="Barribeau S.M."/>
            <person name="Teiling C."/>
            <person name="Suen G."/>
            <person name="Currie C."/>
            <person name="Gerardo N.M."/>
        </authorList>
    </citation>
    <scope>NUCLEOTIDE SEQUENCE [LARGE SCALE GENOMIC DNA]</scope>
</reference>
<dbReference type="EMBL" id="LGSR01000020">
    <property type="protein sequence ID" value="KOS18546.1"/>
    <property type="molecule type" value="Genomic_DNA"/>
</dbReference>
<keyword evidence="3" id="KW-1185">Reference proteome</keyword>